<sequence length="1263" mass="140805">MGNFLEEGKPGVMDVTPSPPEAKRQRRCVQSKLSWGPPKGGDAIVPLEVEDSEEEKSSEEESKGKGKRKGKTKARAPRKSPVTRKESPAISTRRKSPLKSPGNNSCKKLKNNQSGDASKLDVMKDLDDPFTCQKKPTSIINLWTEAKLAGEENMRLSAGKQIHPFFACRKEAKRISESQDDKLERGKQWTGYDRDIAISYPLFHIFDKEADDNPLDWSNWNFMERTLDLNGSCAAESSLADCGGLVEPLRFHTVSLREMHADQLSIVAENNSATTASIVEDNGQCQKQLPSSYSEFHLSSAVSFLSRCSSWMGNLEISHQDGLHKERLLSYYGRSNYWPECSLWTTKYQPENASEVCGNYRSVRQLNEWLKSWQEKGQKRVEKFNVEEYCAVEVTDDSLYETESDTDQEDASNLRNVLLITGPVGSGKSAAIYACAKEQGFEVIEVSASDLRNGANIKSKFAEAMESHGFNRWFVNILLECIFNFLSSYPTGFAFRSFDNNTISRRKQNLDVLPGTPGTTESLKLEKFGIGAPTVIQDSGPSRCSWDGGNRVANKSLILFEDVDTVFDEDHGFISSILHLAETAKRPIILTSNSKDPVLPPLLDKLVLDFEPPSFEELFRHVHMICASEKVQISAHLLQQLIRSSLGDLRKIIMLLQFWCQGKNQCIGRYLHTCSPLCFDLDAAHLVIPIAIPWGFQCELSEKVVDEISRTISSIEGNSMLLELNPIEKDGSSELGKMPKFFNKKRKCKLSKKRSDSDSAEFLTNDKDLNDFSDASESIARFNQQRTKRRPCLVLSSQSGDTSSADELQAAEVLSADTNDRQLPYMPALPISQITRVPSPLKPQADSTYHSGRDNAVQDLLENPETASASHVCDTFKELEVSCVPESSFVAGFEVIDRDDVTCMEVYSNIITASIADSVQLRHASPKEVNNLDRAISEINLCLMSNINEVVSESGHDNEGLGYSLNGVEELPVSGYQFMDECSRADFSIGLVPQQYGERSSGNFSVHETWKKLRNQREQLKSYLSKNQRETSIVNLTAGLTDLISETDIMFSGCNPLISDVLEPSLTPSAEPDDFSWYDEQYEMGSTYSQHGLCLYLKECGKTCQDIGFIETGVLMQEMLASSNNAMALGKLLSLESTNTDATPQGGLHSKEARYCIPSGRKSQSVLLDALLPLVPARVSMTLRGSGFQDYLSFTSCISKFESERVSKSMKENGRRRSRSSKNYLSSGSLLLSPKDVELLARASCFKEAAPLVDCTFNRWQHC</sequence>
<keyword evidence="11" id="KW-1185">Reference proteome</keyword>
<feature type="domain" description="AAA+ ATPase" evidence="9">
    <location>
        <begin position="414"/>
        <end position="614"/>
    </location>
</feature>
<evidence type="ECO:0000256" key="7">
    <source>
        <dbReference type="ARBA" id="ARBA00023306"/>
    </source>
</evidence>
<gene>
    <name evidence="10" type="ORF">Cni_G02112</name>
</gene>
<evidence type="ECO:0000256" key="5">
    <source>
        <dbReference type="ARBA" id="ARBA00022840"/>
    </source>
</evidence>
<evidence type="ECO:0000256" key="6">
    <source>
        <dbReference type="ARBA" id="ARBA00023242"/>
    </source>
</evidence>
<keyword evidence="7" id="KW-0131">Cell cycle</keyword>
<feature type="compositionally biased region" description="Polar residues" evidence="8">
    <location>
        <begin position="101"/>
        <end position="116"/>
    </location>
</feature>
<dbReference type="EMBL" id="CP136890">
    <property type="protein sequence ID" value="WOK93415.1"/>
    <property type="molecule type" value="Genomic_DNA"/>
</dbReference>
<reference evidence="10 11" key="1">
    <citation type="submission" date="2023-10" db="EMBL/GenBank/DDBJ databases">
        <title>Chromosome-scale genome assembly provides insights into flower coloration mechanisms of Canna indica.</title>
        <authorList>
            <person name="Li C."/>
        </authorList>
    </citation>
    <scope>NUCLEOTIDE SEQUENCE [LARGE SCALE GENOMIC DNA]</scope>
    <source>
        <tissue evidence="10">Flower</tissue>
    </source>
</reference>
<dbReference type="Proteomes" id="UP001327560">
    <property type="component" value="Chromosome 1"/>
</dbReference>
<dbReference type="SUPFAM" id="SSF52540">
    <property type="entry name" value="P-loop containing nucleoside triphosphate hydrolases"/>
    <property type="match status" value="1"/>
</dbReference>
<feature type="compositionally biased region" description="Basic residues" evidence="8">
    <location>
        <begin position="65"/>
        <end position="82"/>
    </location>
</feature>
<dbReference type="GO" id="GO:0005634">
    <property type="term" value="C:nucleus"/>
    <property type="evidence" value="ECO:0007669"/>
    <property type="project" value="UniProtKB-SubCell"/>
</dbReference>
<dbReference type="GO" id="GO:0003682">
    <property type="term" value="F:chromatin binding"/>
    <property type="evidence" value="ECO:0007669"/>
    <property type="project" value="TreeGrafter"/>
</dbReference>
<evidence type="ECO:0000256" key="8">
    <source>
        <dbReference type="SAM" id="MobiDB-lite"/>
    </source>
</evidence>
<feature type="compositionally biased region" description="Acidic residues" evidence="8">
    <location>
        <begin position="48"/>
        <end position="58"/>
    </location>
</feature>
<comment type="subcellular location">
    <subcellularLocation>
        <location evidence="1">Nucleus</location>
    </subcellularLocation>
</comment>
<accession>A0AAQ3Q1V5</accession>
<dbReference type="Gene3D" id="3.40.50.300">
    <property type="entry name" value="P-loop containing nucleotide triphosphate hydrolases"/>
    <property type="match status" value="1"/>
</dbReference>
<evidence type="ECO:0000256" key="1">
    <source>
        <dbReference type="ARBA" id="ARBA00004123"/>
    </source>
</evidence>
<dbReference type="PANTHER" id="PTHR12172">
    <property type="entry name" value="CELL CYCLE CHECKPOINT PROTEIN RAD17"/>
    <property type="match status" value="1"/>
</dbReference>
<protein>
    <recommendedName>
        <fullName evidence="9">AAA+ ATPase domain-containing protein</fullName>
    </recommendedName>
</protein>
<dbReference type="Pfam" id="PF03215">
    <property type="entry name" value="Rad17"/>
    <property type="match status" value="1"/>
</dbReference>
<proteinExistence type="inferred from homology"/>
<evidence type="ECO:0000313" key="10">
    <source>
        <dbReference type="EMBL" id="WOK93415.1"/>
    </source>
</evidence>
<organism evidence="10 11">
    <name type="scientific">Canna indica</name>
    <name type="common">Indian-shot</name>
    <dbReference type="NCBI Taxonomy" id="4628"/>
    <lineage>
        <taxon>Eukaryota</taxon>
        <taxon>Viridiplantae</taxon>
        <taxon>Streptophyta</taxon>
        <taxon>Embryophyta</taxon>
        <taxon>Tracheophyta</taxon>
        <taxon>Spermatophyta</taxon>
        <taxon>Magnoliopsida</taxon>
        <taxon>Liliopsida</taxon>
        <taxon>Zingiberales</taxon>
        <taxon>Cannaceae</taxon>
        <taxon>Canna</taxon>
    </lineage>
</organism>
<keyword evidence="4" id="KW-0227">DNA damage</keyword>
<keyword evidence="6" id="KW-0539">Nucleus</keyword>
<keyword evidence="5" id="KW-0067">ATP-binding</keyword>
<evidence type="ECO:0000313" key="11">
    <source>
        <dbReference type="Proteomes" id="UP001327560"/>
    </source>
</evidence>
<name>A0AAQ3Q1V5_9LILI</name>
<comment type="similarity">
    <text evidence="2">Belongs to the rad17/RAD24 family.</text>
</comment>
<evidence type="ECO:0000259" key="9">
    <source>
        <dbReference type="SMART" id="SM00382"/>
    </source>
</evidence>
<evidence type="ECO:0000256" key="3">
    <source>
        <dbReference type="ARBA" id="ARBA00022741"/>
    </source>
</evidence>
<dbReference type="SMART" id="SM00382">
    <property type="entry name" value="AAA"/>
    <property type="match status" value="1"/>
</dbReference>
<dbReference type="AlphaFoldDB" id="A0AAQ3Q1V5"/>
<dbReference type="GO" id="GO:0005524">
    <property type="term" value="F:ATP binding"/>
    <property type="evidence" value="ECO:0007669"/>
    <property type="project" value="UniProtKB-KW"/>
</dbReference>
<dbReference type="GO" id="GO:0003689">
    <property type="term" value="F:DNA clamp loader activity"/>
    <property type="evidence" value="ECO:0007669"/>
    <property type="project" value="TreeGrafter"/>
</dbReference>
<evidence type="ECO:0000256" key="4">
    <source>
        <dbReference type="ARBA" id="ARBA00022763"/>
    </source>
</evidence>
<feature type="region of interest" description="Disordered" evidence="8">
    <location>
        <begin position="1"/>
        <end position="120"/>
    </location>
</feature>
<dbReference type="GO" id="GO:0006281">
    <property type="term" value="P:DNA repair"/>
    <property type="evidence" value="ECO:0007669"/>
    <property type="project" value="InterPro"/>
</dbReference>
<dbReference type="GO" id="GO:0000077">
    <property type="term" value="P:DNA damage checkpoint signaling"/>
    <property type="evidence" value="ECO:0007669"/>
    <property type="project" value="TreeGrafter"/>
</dbReference>
<dbReference type="InterPro" id="IPR003593">
    <property type="entry name" value="AAA+_ATPase"/>
</dbReference>
<dbReference type="Gene3D" id="1.10.8.60">
    <property type="match status" value="1"/>
</dbReference>
<keyword evidence="3" id="KW-0547">Nucleotide-binding</keyword>
<dbReference type="InterPro" id="IPR004582">
    <property type="entry name" value="Checkpoint_prot_Rad17_Rad24"/>
</dbReference>
<dbReference type="PANTHER" id="PTHR12172:SF1">
    <property type="entry name" value="P-LOOP CONTAINING NUCLEOSIDE TRIPHOSPHATE HYDROLASES SUPERFAMILY PROTEIN"/>
    <property type="match status" value="1"/>
</dbReference>
<dbReference type="InterPro" id="IPR027417">
    <property type="entry name" value="P-loop_NTPase"/>
</dbReference>
<dbReference type="GO" id="GO:0033314">
    <property type="term" value="P:mitotic DNA replication checkpoint signaling"/>
    <property type="evidence" value="ECO:0007669"/>
    <property type="project" value="TreeGrafter"/>
</dbReference>
<evidence type="ECO:0000256" key="2">
    <source>
        <dbReference type="ARBA" id="ARBA00006168"/>
    </source>
</evidence>